<sequence length="90" mass="10370">MILADMPVENDNFHLRIDGHRRPRTFATPNELSASRAGWKEDCWRGTGVMEGGLGQRNYYWMKRNSGSWRSVDKSKICKRAPKALSTKSR</sequence>
<evidence type="ECO:0000313" key="1">
    <source>
        <dbReference type="EMBL" id="GBP39476.1"/>
    </source>
</evidence>
<evidence type="ECO:0000313" key="2">
    <source>
        <dbReference type="Proteomes" id="UP000299102"/>
    </source>
</evidence>
<comment type="caution">
    <text evidence="1">The sequence shown here is derived from an EMBL/GenBank/DDBJ whole genome shotgun (WGS) entry which is preliminary data.</text>
</comment>
<reference evidence="1 2" key="1">
    <citation type="journal article" date="2019" name="Commun. Biol.">
        <title>The bagworm genome reveals a unique fibroin gene that provides high tensile strength.</title>
        <authorList>
            <person name="Kono N."/>
            <person name="Nakamura H."/>
            <person name="Ohtoshi R."/>
            <person name="Tomita M."/>
            <person name="Numata K."/>
            <person name="Arakawa K."/>
        </authorList>
    </citation>
    <scope>NUCLEOTIDE SEQUENCE [LARGE SCALE GENOMIC DNA]</scope>
</reference>
<dbReference type="EMBL" id="BGZK01000366">
    <property type="protein sequence ID" value="GBP39476.1"/>
    <property type="molecule type" value="Genomic_DNA"/>
</dbReference>
<organism evidence="1 2">
    <name type="scientific">Eumeta variegata</name>
    <name type="common">Bagworm moth</name>
    <name type="synonym">Eumeta japonica</name>
    <dbReference type="NCBI Taxonomy" id="151549"/>
    <lineage>
        <taxon>Eukaryota</taxon>
        <taxon>Metazoa</taxon>
        <taxon>Ecdysozoa</taxon>
        <taxon>Arthropoda</taxon>
        <taxon>Hexapoda</taxon>
        <taxon>Insecta</taxon>
        <taxon>Pterygota</taxon>
        <taxon>Neoptera</taxon>
        <taxon>Endopterygota</taxon>
        <taxon>Lepidoptera</taxon>
        <taxon>Glossata</taxon>
        <taxon>Ditrysia</taxon>
        <taxon>Tineoidea</taxon>
        <taxon>Psychidae</taxon>
        <taxon>Oiketicinae</taxon>
        <taxon>Eumeta</taxon>
    </lineage>
</organism>
<proteinExistence type="predicted"/>
<name>A0A4C1VKG5_EUMVA</name>
<protein>
    <submittedName>
        <fullName evidence="1">Uncharacterized protein</fullName>
    </submittedName>
</protein>
<dbReference type="Proteomes" id="UP000299102">
    <property type="component" value="Unassembled WGS sequence"/>
</dbReference>
<dbReference type="AlphaFoldDB" id="A0A4C1VKG5"/>
<accession>A0A4C1VKG5</accession>
<keyword evidence="2" id="KW-1185">Reference proteome</keyword>
<gene>
    <name evidence="1" type="ORF">EVAR_23827_1</name>
</gene>